<feature type="transmembrane region" description="Helical" evidence="1">
    <location>
        <begin position="291"/>
        <end position="308"/>
    </location>
</feature>
<comment type="caution">
    <text evidence="3">The sequence shown here is derived from an EMBL/GenBank/DDBJ whole genome shotgun (WGS) entry which is preliminary data.</text>
</comment>
<dbReference type="EMBL" id="BAAAFZ010000070">
    <property type="protein sequence ID" value="GAA0599295.1"/>
    <property type="molecule type" value="Genomic_DNA"/>
</dbReference>
<name>A0ABN1FWL5_9PROT</name>
<feature type="transmembrane region" description="Helical" evidence="1">
    <location>
        <begin position="400"/>
        <end position="419"/>
    </location>
</feature>
<reference evidence="3 4" key="1">
    <citation type="journal article" date="2019" name="Int. J. Syst. Evol. Microbiol.">
        <title>The Global Catalogue of Microorganisms (GCM) 10K type strain sequencing project: providing services to taxonomists for standard genome sequencing and annotation.</title>
        <authorList>
            <consortium name="The Broad Institute Genomics Platform"/>
            <consortium name="The Broad Institute Genome Sequencing Center for Infectious Disease"/>
            <person name="Wu L."/>
            <person name="Ma J."/>
        </authorList>
    </citation>
    <scope>NUCLEOTIDE SEQUENCE [LARGE SCALE GENOMIC DNA]</scope>
    <source>
        <strain evidence="3 4">JCM 9933</strain>
    </source>
</reference>
<keyword evidence="2" id="KW-0732">Signal</keyword>
<evidence type="ECO:0000313" key="3">
    <source>
        <dbReference type="EMBL" id="GAA0599295.1"/>
    </source>
</evidence>
<feature type="chain" id="PRO_5047514817" evidence="2">
    <location>
        <begin position="21"/>
        <end position="613"/>
    </location>
</feature>
<feature type="transmembrane region" description="Helical" evidence="1">
    <location>
        <begin position="349"/>
        <end position="369"/>
    </location>
</feature>
<feature type="transmembrane region" description="Helical" evidence="1">
    <location>
        <begin position="129"/>
        <end position="147"/>
    </location>
</feature>
<feature type="transmembrane region" description="Helical" evidence="1">
    <location>
        <begin position="226"/>
        <end position="246"/>
    </location>
</feature>
<feature type="transmembrane region" description="Helical" evidence="1">
    <location>
        <begin position="266"/>
        <end position="284"/>
    </location>
</feature>
<accession>A0ABN1FWL5</accession>
<feature type="transmembrane region" description="Helical" evidence="1">
    <location>
        <begin position="96"/>
        <end position="123"/>
    </location>
</feature>
<evidence type="ECO:0000256" key="1">
    <source>
        <dbReference type="SAM" id="Phobius"/>
    </source>
</evidence>
<feature type="transmembrane region" description="Helical" evidence="1">
    <location>
        <begin position="154"/>
        <end position="173"/>
    </location>
</feature>
<gene>
    <name evidence="3" type="ORF">GCM10009416_41760</name>
</gene>
<keyword evidence="1" id="KW-1133">Transmembrane helix</keyword>
<protein>
    <submittedName>
        <fullName evidence="3">Uncharacterized protein</fullName>
    </submittedName>
</protein>
<keyword evidence="4" id="KW-1185">Reference proteome</keyword>
<evidence type="ECO:0000256" key="2">
    <source>
        <dbReference type="SAM" id="SignalP"/>
    </source>
</evidence>
<feature type="transmembrane region" description="Helical" evidence="1">
    <location>
        <begin position="431"/>
        <end position="452"/>
    </location>
</feature>
<feature type="transmembrane region" description="Helical" evidence="1">
    <location>
        <begin position="376"/>
        <end position="394"/>
    </location>
</feature>
<keyword evidence="1" id="KW-0472">Membrane</keyword>
<keyword evidence="1" id="KW-0812">Transmembrane</keyword>
<organism evidence="3 4">
    <name type="scientific">Craurococcus roseus</name>
    <dbReference type="NCBI Taxonomy" id="77585"/>
    <lineage>
        <taxon>Bacteria</taxon>
        <taxon>Pseudomonadati</taxon>
        <taxon>Pseudomonadota</taxon>
        <taxon>Alphaproteobacteria</taxon>
        <taxon>Acetobacterales</taxon>
        <taxon>Acetobacteraceae</taxon>
        <taxon>Craurococcus</taxon>
    </lineage>
</organism>
<sequence>MLVVALVGLVVARHVMDALAAGGFFATGLLVDSDSWTRVQRVLDLRQGAGWFDETVLRLDAPSGLSLHWTRLLDVMILLPALALESALGLAPRDAVLLAGAWVCPVLHGACVAAAVHAARALWTGTGPVLAGLLVAGNPVVGGYSGFGRADHHTLILLAELLALGAAVRAAAWPADARGAAWRAGAFGGLGVWVSPEALLVAAPVLAGFGVLWVAEGARGLPPGGAAAQGLRASLGFTLAVAAGVLCEHPPSGWLGGEYDKVSAQHVLIGALAAAVFGAARRVAGGPARRAAMGGAAAAVAAGVLLLLRPHALNASLASVDHGAARFISMVSEMRPVDLSPVSGLLGDAPVALAATPAALLVLALAAPGWRREGRLAAAVPLGLALAATLPATLLHRRFALDLAAPACLLAAGLPVLALGLRRPELRPAMALLGMAVAFGTPLLALLGAAVAPARDASQSVAFREECGATALAATGRRDRSTVAPGSADPVLLANTINTGPELAWRTPFRLVGAPYHRGGGAITDTFAFFDATDDAAARAIAERRRASLVLLCAPWPNEEAAAASLLWRLRRGEAPEWMAPVDLPGAPAGVRLFEVRPPRPDAAGTQAPSPGG</sequence>
<dbReference type="Proteomes" id="UP001501588">
    <property type="component" value="Unassembled WGS sequence"/>
</dbReference>
<feature type="transmembrane region" description="Helical" evidence="1">
    <location>
        <begin position="66"/>
        <end position="84"/>
    </location>
</feature>
<evidence type="ECO:0000313" key="4">
    <source>
        <dbReference type="Proteomes" id="UP001501588"/>
    </source>
</evidence>
<feature type="transmembrane region" description="Helical" evidence="1">
    <location>
        <begin position="193"/>
        <end position="214"/>
    </location>
</feature>
<feature type="signal peptide" evidence="2">
    <location>
        <begin position="1"/>
        <end position="20"/>
    </location>
</feature>
<proteinExistence type="predicted"/>